<protein>
    <submittedName>
        <fullName evidence="2">Argininosuccinate synthase</fullName>
    </submittedName>
</protein>
<name>A0A0A9W8W8_LYGHE</name>
<dbReference type="EMBL" id="GBHO01038707">
    <property type="protein sequence ID" value="JAG04897.1"/>
    <property type="molecule type" value="Transcribed_RNA"/>
</dbReference>
<keyword evidence="1" id="KW-1133">Transmembrane helix</keyword>
<keyword evidence="1" id="KW-0812">Transmembrane</keyword>
<gene>
    <name evidence="2" type="primary">argG_9</name>
    <name evidence="2" type="ORF">CM83_989</name>
</gene>
<reference evidence="2" key="1">
    <citation type="journal article" date="2014" name="PLoS ONE">
        <title>Transcriptome-Based Identification of ABC Transporters in the Western Tarnished Plant Bug Lygus hesperus.</title>
        <authorList>
            <person name="Hull J.J."/>
            <person name="Chaney K."/>
            <person name="Geib S.M."/>
            <person name="Fabrick J.A."/>
            <person name="Brent C.S."/>
            <person name="Walsh D."/>
            <person name="Lavine L.C."/>
        </authorList>
    </citation>
    <scope>NUCLEOTIDE SEQUENCE</scope>
</reference>
<organism evidence="2">
    <name type="scientific">Lygus hesperus</name>
    <name type="common">Western plant bug</name>
    <dbReference type="NCBI Taxonomy" id="30085"/>
    <lineage>
        <taxon>Eukaryota</taxon>
        <taxon>Metazoa</taxon>
        <taxon>Ecdysozoa</taxon>
        <taxon>Arthropoda</taxon>
        <taxon>Hexapoda</taxon>
        <taxon>Insecta</taxon>
        <taxon>Pterygota</taxon>
        <taxon>Neoptera</taxon>
        <taxon>Paraneoptera</taxon>
        <taxon>Hemiptera</taxon>
        <taxon>Heteroptera</taxon>
        <taxon>Panheteroptera</taxon>
        <taxon>Cimicomorpha</taxon>
        <taxon>Miridae</taxon>
        <taxon>Mirini</taxon>
        <taxon>Lygus</taxon>
    </lineage>
</organism>
<proteinExistence type="predicted"/>
<accession>A0A0A9W8W8</accession>
<feature type="transmembrane region" description="Helical" evidence="1">
    <location>
        <begin position="34"/>
        <end position="55"/>
    </location>
</feature>
<evidence type="ECO:0000313" key="2">
    <source>
        <dbReference type="EMBL" id="JAG04897.1"/>
    </source>
</evidence>
<evidence type="ECO:0000256" key="1">
    <source>
        <dbReference type="SAM" id="Phobius"/>
    </source>
</evidence>
<dbReference type="AlphaFoldDB" id="A0A0A9W8W8"/>
<keyword evidence="1" id="KW-0472">Membrane</keyword>
<sequence>MQNVMTSVAQILVCCTHHSDTISQDSIDKTVWQLVPLLTVVLHTLFQVLFLVAVVETSYTRFTQILKDVTSIPSLCRDVGASEYRVVSTSMQLVYDALMGMYCGPQSPVDAVPSGDAEPVGAVGSSSTADETAVIATPSSPSRCEANYTHLLEQLHSLHFVGDKVVGSTDGMEMKEMQETNSFVSGLLHRMWGS</sequence>
<reference evidence="2" key="2">
    <citation type="submission" date="2014-07" db="EMBL/GenBank/DDBJ databases">
        <authorList>
            <person name="Hull J."/>
        </authorList>
    </citation>
    <scope>NUCLEOTIDE SEQUENCE</scope>
</reference>